<accession>A0A087M3Y2</accession>
<dbReference type="RefSeq" id="WP_035081528.1">
    <property type="nucleotide sequence ID" value="NZ_JQGC01000006.1"/>
</dbReference>
<evidence type="ECO:0000259" key="1">
    <source>
        <dbReference type="PROSITE" id="PS51186"/>
    </source>
</evidence>
<name>A0A087M3Y2_9HYPH</name>
<dbReference type="PANTHER" id="PTHR43792:SF16">
    <property type="entry name" value="N-ACETYLTRANSFERASE DOMAIN-CONTAINING PROTEIN"/>
    <property type="match status" value="1"/>
</dbReference>
<dbReference type="InterPro" id="IPR000182">
    <property type="entry name" value="GNAT_dom"/>
</dbReference>
<comment type="caution">
    <text evidence="2">The sequence shown here is derived from an EMBL/GenBank/DDBJ whole genome shotgun (WGS) entry which is preliminary data.</text>
</comment>
<dbReference type="PANTHER" id="PTHR43792">
    <property type="entry name" value="GNAT FAMILY, PUTATIVE (AFU_ORTHOLOGUE AFUA_3G00765)-RELATED-RELATED"/>
    <property type="match status" value="1"/>
</dbReference>
<dbReference type="AlphaFoldDB" id="A0A087M3Y2"/>
<dbReference type="STRING" id="46914.JP75_08635"/>
<dbReference type="Gene3D" id="3.40.630.30">
    <property type="match status" value="1"/>
</dbReference>
<evidence type="ECO:0000313" key="3">
    <source>
        <dbReference type="Proteomes" id="UP000028981"/>
    </source>
</evidence>
<dbReference type="OrthoDB" id="6293260at2"/>
<dbReference type="EMBL" id="JQGC01000006">
    <property type="protein sequence ID" value="KFL31585.1"/>
    <property type="molecule type" value="Genomic_DNA"/>
</dbReference>
<dbReference type="Pfam" id="PF13302">
    <property type="entry name" value="Acetyltransf_3"/>
    <property type="match status" value="1"/>
</dbReference>
<proteinExistence type="predicted"/>
<keyword evidence="3" id="KW-1185">Reference proteome</keyword>
<dbReference type="Proteomes" id="UP000028981">
    <property type="component" value="Unassembled WGS sequence"/>
</dbReference>
<protein>
    <recommendedName>
        <fullName evidence="1">N-acetyltransferase domain-containing protein</fullName>
    </recommendedName>
</protein>
<dbReference type="PROSITE" id="PS51186">
    <property type="entry name" value="GNAT"/>
    <property type="match status" value="1"/>
</dbReference>
<gene>
    <name evidence="2" type="ORF">JP75_08635</name>
</gene>
<sequence length="169" mass="19097">MSPVLETERLILRRHQVSDFEACCRLWGSEEVTRYIGGRPSTSEEVWSRILRYAGHWDLLGYGYFAVVERQSGALIGEFGLADFRRAIDPPLRDPEAGWVLHPDFHGKGFAAEALMALLAWADAQDMARTCCLIDPENMPSLRLAKRMGYVEEGTVTYHDKPSILLVRG</sequence>
<evidence type="ECO:0000313" key="2">
    <source>
        <dbReference type="EMBL" id="KFL31585.1"/>
    </source>
</evidence>
<organism evidence="2 3">
    <name type="scientific">Devosia riboflavina</name>
    <dbReference type="NCBI Taxonomy" id="46914"/>
    <lineage>
        <taxon>Bacteria</taxon>
        <taxon>Pseudomonadati</taxon>
        <taxon>Pseudomonadota</taxon>
        <taxon>Alphaproteobacteria</taxon>
        <taxon>Hyphomicrobiales</taxon>
        <taxon>Devosiaceae</taxon>
        <taxon>Devosia</taxon>
    </lineage>
</organism>
<dbReference type="GO" id="GO:0016747">
    <property type="term" value="F:acyltransferase activity, transferring groups other than amino-acyl groups"/>
    <property type="evidence" value="ECO:0007669"/>
    <property type="project" value="InterPro"/>
</dbReference>
<dbReference type="InterPro" id="IPR016181">
    <property type="entry name" value="Acyl_CoA_acyltransferase"/>
</dbReference>
<dbReference type="SUPFAM" id="SSF55729">
    <property type="entry name" value="Acyl-CoA N-acyltransferases (Nat)"/>
    <property type="match status" value="1"/>
</dbReference>
<reference evidence="2 3" key="1">
    <citation type="submission" date="2014-08" db="EMBL/GenBank/DDBJ databases">
        <authorList>
            <person name="Hassan Y.I."/>
            <person name="Lepp D."/>
            <person name="Zhou T."/>
        </authorList>
    </citation>
    <scope>NUCLEOTIDE SEQUENCE [LARGE SCALE GENOMIC DNA]</scope>
    <source>
        <strain evidence="2 3">IFO13584</strain>
    </source>
</reference>
<dbReference type="InterPro" id="IPR051531">
    <property type="entry name" value="N-acetyltransferase"/>
</dbReference>
<feature type="domain" description="N-acetyltransferase" evidence="1">
    <location>
        <begin position="10"/>
        <end position="169"/>
    </location>
</feature>